<evidence type="ECO:0000256" key="3">
    <source>
        <dbReference type="ARBA" id="ARBA00023082"/>
    </source>
</evidence>
<dbReference type="InterPro" id="IPR014284">
    <property type="entry name" value="RNA_pol_sigma-70_dom"/>
</dbReference>
<dbReference type="Gene3D" id="1.10.1740.10">
    <property type="match status" value="1"/>
</dbReference>
<dbReference type="Pfam" id="PF08281">
    <property type="entry name" value="Sigma70_r4_2"/>
    <property type="match status" value="1"/>
</dbReference>
<name>A0ABR9AK59_9BACT</name>
<dbReference type="InterPro" id="IPR013249">
    <property type="entry name" value="RNA_pol_sigma70_r4_t2"/>
</dbReference>
<sequence>MNKDSLNDIQTWNRISAGDREAFAVIYKAYSKDLFKYGFGFTHDEDLIQDAIHDVFVHIWNVREKISIHRSIKFYLFSSFRREIIKMVNHQYKRESIDEYHAKFLWEESFEELLQKHHIVSESAVMINEALENLPLRQKEAIYLRVLEELDYEEISELMGVQVPSIYNLIFKGIKTLKNSLDFRKIAISIFCFALLNF</sequence>
<organism evidence="7 8">
    <name type="scientific">Echinicola arenosa</name>
    <dbReference type="NCBI Taxonomy" id="2774144"/>
    <lineage>
        <taxon>Bacteria</taxon>
        <taxon>Pseudomonadati</taxon>
        <taxon>Bacteroidota</taxon>
        <taxon>Cytophagia</taxon>
        <taxon>Cytophagales</taxon>
        <taxon>Cyclobacteriaceae</taxon>
        <taxon>Echinicola</taxon>
    </lineage>
</organism>
<dbReference type="RefSeq" id="WP_192009585.1">
    <property type="nucleotide sequence ID" value="NZ_JACYTQ010000002.1"/>
</dbReference>
<dbReference type="InterPro" id="IPR036388">
    <property type="entry name" value="WH-like_DNA-bd_sf"/>
</dbReference>
<dbReference type="CDD" id="cd06171">
    <property type="entry name" value="Sigma70_r4"/>
    <property type="match status" value="1"/>
</dbReference>
<dbReference type="EMBL" id="JACYTQ010000002">
    <property type="protein sequence ID" value="MBD8488732.1"/>
    <property type="molecule type" value="Genomic_DNA"/>
</dbReference>
<evidence type="ECO:0000256" key="1">
    <source>
        <dbReference type="ARBA" id="ARBA00010641"/>
    </source>
</evidence>
<feature type="domain" description="RNA polymerase sigma-70 region 2" evidence="5">
    <location>
        <begin position="26"/>
        <end position="90"/>
    </location>
</feature>
<protein>
    <submittedName>
        <fullName evidence="7">Sigma-70 family RNA polymerase sigma factor</fullName>
    </submittedName>
</protein>
<proteinExistence type="inferred from homology"/>
<evidence type="ECO:0000259" key="5">
    <source>
        <dbReference type="Pfam" id="PF04542"/>
    </source>
</evidence>
<dbReference type="Gene3D" id="1.10.10.10">
    <property type="entry name" value="Winged helix-like DNA-binding domain superfamily/Winged helix DNA-binding domain"/>
    <property type="match status" value="1"/>
</dbReference>
<dbReference type="PANTHER" id="PTHR43133:SF46">
    <property type="entry name" value="RNA POLYMERASE SIGMA-70 FACTOR ECF SUBFAMILY"/>
    <property type="match status" value="1"/>
</dbReference>
<evidence type="ECO:0000313" key="7">
    <source>
        <dbReference type="EMBL" id="MBD8488732.1"/>
    </source>
</evidence>
<evidence type="ECO:0000256" key="2">
    <source>
        <dbReference type="ARBA" id="ARBA00023015"/>
    </source>
</evidence>
<dbReference type="SUPFAM" id="SSF88946">
    <property type="entry name" value="Sigma2 domain of RNA polymerase sigma factors"/>
    <property type="match status" value="1"/>
</dbReference>
<dbReference type="InterPro" id="IPR039425">
    <property type="entry name" value="RNA_pol_sigma-70-like"/>
</dbReference>
<dbReference type="Proteomes" id="UP000647133">
    <property type="component" value="Unassembled WGS sequence"/>
</dbReference>
<dbReference type="NCBIfam" id="TIGR02937">
    <property type="entry name" value="sigma70-ECF"/>
    <property type="match status" value="1"/>
</dbReference>
<keyword evidence="8" id="KW-1185">Reference proteome</keyword>
<comment type="caution">
    <text evidence="7">The sequence shown here is derived from an EMBL/GenBank/DDBJ whole genome shotgun (WGS) entry which is preliminary data.</text>
</comment>
<feature type="domain" description="RNA polymerase sigma factor 70 region 4 type 2" evidence="6">
    <location>
        <begin position="126"/>
        <end position="177"/>
    </location>
</feature>
<reference evidence="7 8" key="1">
    <citation type="submission" date="2020-09" db="EMBL/GenBank/DDBJ databases">
        <title>Echinicola sp. CAU 1574 isolated from sand of Sido Beach.</title>
        <authorList>
            <person name="Kim W."/>
        </authorList>
    </citation>
    <scope>NUCLEOTIDE SEQUENCE [LARGE SCALE GENOMIC DNA]</scope>
    <source>
        <strain evidence="7 8">CAU 1574</strain>
    </source>
</reference>
<keyword evidence="4" id="KW-0804">Transcription</keyword>
<keyword evidence="3" id="KW-0731">Sigma factor</keyword>
<dbReference type="InterPro" id="IPR007627">
    <property type="entry name" value="RNA_pol_sigma70_r2"/>
</dbReference>
<evidence type="ECO:0000259" key="6">
    <source>
        <dbReference type="Pfam" id="PF08281"/>
    </source>
</evidence>
<accession>A0ABR9AK59</accession>
<dbReference type="InterPro" id="IPR013324">
    <property type="entry name" value="RNA_pol_sigma_r3/r4-like"/>
</dbReference>
<dbReference type="PANTHER" id="PTHR43133">
    <property type="entry name" value="RNA POLYMERASE ECF-TYPE SIGMA FACTO"/>
    <property type="match status" value="1"/>
</dbReference>
<keyword evidence="2" id="KW-0805">Transcription regulation</keyword>
<evidence type="ECO:0000256" key="4">
    <source>
        <dbReference type="ARBA" id="ARBA00023163"/>
    </source>
</evidence>
<dbReference type="InterPro" id="IPR013325">
    <property type="entry name" value="RNA_pol_sigma_r2"/>
</dbReference>
<evidence type="ECO:0000313" key="8">
    <source>
        <dbReference type="Proteomes" id="UP000647133"/>
    </source>
</evidence>
<dbReference type="SUPFAM" id="SSF88659">
    <property type="entry name" value="Sigma3 and sigma4 domains of RNA polymerase sigma factors"/>
    <property type="match status" value="1"/>
</dbReference>
<dbReference type="Pfam" id="PF04542">
    <property type="entry name" value="Sigma70_r2"/>
    <property type="match status" value="1"/>
</dbReference>
<comment type="similarity">
    <text evidence="1">Belongs to the sigma-70 factor family. ECF subfamily.</text>
</comment>
<gene>
    <name evidence="7" type="ORF">IFO69_08250</name>
</gene>